<dbReference type="AlphaFoldDB" id="A0AAN7XN83"/>
<protein>
    <submittedName>
        <fullName evidence="2">Uncharacterized protein</fullName>
    </submittedName>
</protein>
<name>A0AAN7XN83_ELEMC</name>
<keyword evidence="3" id="KW-1185">Reference proteome</keyword>
<organism evidence="2 3">
    <name type="scientific">Eleginops maclovinus</name>
    <name type="common">Patagonian blennie</name>
    <name type="synonym">Eleginus maclovinus</name>
    <dbReference type="NCBI Taxonomy" id="56733"/>
    <lineage>
        <taxon>Eukaryota</taxon>
        <taxon>Metazoa</taxon>
        <taxon>Chordata</taxon>
        <taxon>Craniata</taxon>
        <taxon>Vertebrata</taxon>
        <taxon>Euteleostomi</taxon>
        <taxon>Actinopterygii</taxon>
        <taxon>Neopterygii</taxon>
        <taxon>Teleostei</taxon>
        <taxon>Neoteleostei</taxon>
        <taxon>Acanthomorphata</taxon>
        <taxon>Eupercaria</taxon>
        <taxon>Perciformes</taxon>
        <taxon>Notothenioidei</taxon>
        <taxon>Eleginopidae</taxon>
        <taxon>Eleginops</taxon>
    </lineage>
</organism>
<dbReference type="Proteomes" id="UP001346869">
    <property type="component" value="Unassembled WGS sequence"/>
</dbReference>
<gene>
    <name evidence="2" type="ORF">PBY51_018210</name>
</gene>
<reference evidence="2 3" key="1">
    <citation type="journal article" date="2023" name="Genes (Basel)">
        <title>Chromosome-Level Genome Assembly and Circadian Gene Repertoire of the Patagonia Blennie Eleginops maclovinus-The Closest Ancestral Proxy of Antarctic Cryonotothenioids.</title>
        <authorList>
            <person name="Cheng C.C."/>
            <person name="Rivera-Colon A.G."/>
            <person name="Minhas B.F."/>
            <person name="Wilson L."/>
            <person name="Rayamajhi N."/>
            <person name="Vargas-Chacoff L."/>
            <person name="Catchen J.M."/>
        </authorList>
    </citation>
    <scope>NUCLEOTIDE SEQUENCE [LARGE SCALE GENOMIC DNA]</scope>
    <source>
        <strain evidence="2">JMC-PN-2008</strain>
    </source>
</reference>
<feature type="region of interest" description="Disordered" evidence="1">
    <location>
        <begin position="14"/>
        <end position="49"/>
    </location>
</feature>
<accession>A0AAN7XN83</accession>
<reference evidence="2 3" key="2">
    <citation type="journal article" date="2023" name="Mol. Biol. Evol.">
        <title>Genomics of Secondarily Temperate Adaptation in the Only Non-Antarctic Icefish.</title>
        <authorList>
            <person name="Rivera-Colon A.G."/>
            <person name="Rayamajhi N."/>
            <person name="Minhas B.F."/>
            <person name="Madrigal G."/>
            <person name="Bilyk K.T."/>
            <person name="Yoon V."/>
            <person name="Hune M."/>
            <person name="Gregory S."/>
            <person name="Cheng C.H.C."/>
            <person name="Catchen J.M."/>
        </authorList>
    </citation>
    <scope>NUCLEOTIDE SEQUENCE [LARGE SCALE GENOMIC DNA]</scope>
    <source>
        <strain evidence="2">JMC-PN-2008</strain>
    </source>
</reference>
<sequence>MRLGQFLLSSLELNEEAGVSREAGSDVSLSQRDRYSQEEHSSVGEPIPMLCVFERQQRGPMTKEPPDAEDA</sequence>
<evidence type="ECO:0000313" key="2">
    <source>
        <dbReference type="EMBL" id="KAK5862855.1"/>
    </source>
</evidence>
<evidence type="ECO:0000256" key="1">
    <source>
        <dbReference type="SAM" id="MobiDB-lite"/>
    </source>
</evidence>
<evidence type="ECO:0000313" key="3">
    <source>
        <dbReference type="Proteomes" id="UP001346869"/>
    </source>
</evidence>
<dbReference type="EMBL" id="JAUZQC010000012">
    <property type="protein sequence ID" value="KAK5862855.1"/>
    <property type="molecule type" value="Genomic_DNA"/>
</dbReference>
<proteinExistence type="predicted"/>
<feature type="compositionally biased region" description="Basic and acidic residues" evidence="1">
    <location>
        <begin position="31"/>
        <end position="42"/>
    </location>
</feature>
<comment type="caution">
    <text evidence="2">The sequence shown here is derived from an EMBL/GenBank/DDBJ whole genome shotgun (WGS) entry which is preliminary data.</text>
</comment>